<evidence type="ECO:0000256" key="1">
    <source>
        <dbReference type="ARBA" id="ARBA00022801"/>
    </source>
</evidence>
<dbReference type="PANTHER" id="PTHR48081">
    <property type="entry name" value="AB HYDROLASE SUPERFAMILY PROTEIN C4A8.06C"/>
    <property type="match status" value="1"/>
</dbReference>
<dbReference type="Gene3D" id="3.40.50.1820">
    <property type="entry name" value="alpha/beta hydrolase"/>
    <property type="match status" value="1"/>
</dbReference>
<comment type="caution">
    <text evidence="4">The sequence shown here is derived from an EMBL/GenBank/DDBJ whole genome shotgun (WGS) entry which is preliminary data.</text>
</comment>
<dbReference type="SUPFAM" id="SSF53474">
    <property type="entry name" value="alpha/beta-Hydrolases"/>
    <property type="match status" value="1"/>
</dbReference>
<proteinExistence type="predicted"/>
<dbReference type="EMBL" id="JFFR01000002">
    <property type="protein sequence ID" value="KDN29869.1"/>
    <property type="molecule type" value="Genomic_DNA"/>
</dbReference>
<dbReference type="RefSeq" id="WP_032548812.1">
    <property type="nucleotide sequence ID" value="NZ_JFFR01000002.1"/>
</dbReference>
<dbReference type="STRING" id="212667.VFDL14_03750"/>
<keyword evidence="1" id="KW-0378">Hydrolase</keyword>
<dbReference type="InterPro" id="IPR029058">
    <property type="entry name" value="AB_hydrolase_fold"/>
</dbReference>
<feature type="chain" id="PRO_5001627753" description="BD-FAE-like domain-containing protein" evidence="2">
    <location>
        <begin position="22"/>
        <end position="319"/>
    </location>
</feature>
<name>A0A066V054_9VIBR</name>
<gene>
    <name evidence="4" type="ORF">VFDL14_03750</name>
</gene>
<organism evidence="4 5">
    <name type="scientific">Vibrio fortis</name>
    <dbReference type="NCBI Taxonomy" id="212667"/>
    <lineage>
        <taxon>Bacteria</taxon>
        <taxon>Pseudomonadati</taxon>
        <taxon>Pseudomonadota</taxon>
        <taxon>Gammaproteobacteria</taxon>
        <taxon>Vibrionales</taxon>
        <taxon>Vibrionaceae</taxon>
        <taxon>Vibrio</taxon>
    </lineage>
</organism>
<accession>A0A066V054</accession>
<evidence type="ECO:0000256" key="2">
    <source>
        <dbReference type="SAM" id="SignalP"/>
    </source>
</evidence>
<dbReference type="GO" id="GO:0016787">
    <property type="term" value="F:hydrolase activity"/>
    <property type="evidence" value="ECO:0007669"/>
    <property type="project" value="UniProtKB-KW"/>
</dbReference>
<dbReference type="PANTHER" id="PTHR48081:SF8">
    <property type="entry name" value="ALPHA_BETA HYDROLASE FOLD-3 DOMAIN-CONTAINING PROTEIN-RELATED"/>
    <property type="match status" value="1"/>
</dbReference>
<evidence type="ECO:0000313" key="4">
    <source>
        <dbReference type="EMBL" id="KDN29869.1"/>
    </source>
</evidence>
<feature type="signal peptide" evidence="2">
    <location>
        <begin position="1"/>
        <end position="21"/>
    </location>
</feature>
<dbReference type="Proteomes" id="UP000027219">
    <property type="component" value="Unassembled WGS sequence"/>
</dbReference>
<sequence length="319" mass="34829">MKKTLCNMALASVLISNVATADIAVEHYRAQLDVPYTTGLVTIDGEITERDLVMDIIQPNTPKADANPVVVMTFGGNFIRGGRDDIYSVAGAQTTTMRDYCKQFAKVGYTCVAIDYRLSREEPVPSNIGYTDEMLVEKDLRMKALHDRHNMLRVNKGLEPLPHESDILRNSVIAAAEDLYQAVEYLQDNAEALAIDPNRIALGGFSAGAMTSFNVAYGMNAPVKAVMGNSGMVHGFAINSQGNSSLPPAIINMGQYDLDPLMEALQHSLSKYSDAGISINTAWVPGFGHFYPSGAITLSDEVKREPLIERMINFLDTSL</sequence>
<keyword evidence="5" id="KW-1185">Reference proteome</keyword>
<dbReference type="InterPro" id="IPR049492">
    <property type="entry name" value="BD-FAE-like_dom"/>
</dbReference>
<dbReference type="Pfam" id="PF20434">
    <property type="entry name" value="BD-FAE"/>
    <property type="match status" value="2"/>
</dbReference>
<feature type="domain" description="BD-FAE-like" evidence="3">
    <location>
        <begin position="54"/>
        <end position="128"/>
    </location>
</feature>
<evidence type="ECO:0000259" key="3">
    <source>
        <dbReference type="Pfam" id="PF20434"/>
    </source>
</evidence>
<dbReference type="OrthoDB" id="7444512at2"/>
<evidence type="ECO:0000313" key="5">
    <source>
        <dbReference type="Proteomes" id="UP000027219"/>
    </source>
</evidence>
<dbReference type="AlphaFoldDB" id="A0A066V054"/>
<reference evidence="4 5" key="1">
    <citation type="submission" date="2014-02" db="EMBL/GenBank/DDBJ databases">
        <title>Vibrio fortis Dalian14 Genome Sequencing.</title>
        <authorList>
            <person name="Wang Y."/>
            <person name="Song L."/>
            <person name="Liu G."/>
            <person name="Ding J."/>
        </authorList>
    </citation>
    <scope>NUCLEOTIDE SEQUENCE [LARGE SCALE GENOMIC DNA]</scope>
    <source>
        <strain evidence="4 5">Dalian14</strain>
    </source>
</reference>
<protein>
    <recommendedName>
        <fullName evidence="3">BD-FAE-like domain-containing protein</fullName>
    </recommendedName>
</protein>
<dbReference type="InterPro" id="IPR050300">
    <property type="entry name" value="GDXG_lipolytic_enzyme"/>
</dbReference>
<feature type="domain" description="BD-FAE-like" evidence="3">
    <location>
        <begin position="174"/>
        <end position="220"/>
    </location>
</feature>
<keyword evidence="2" id="KW-0732">Signal</keyword>